<comment type="caution">
    <text evidence="9">The sequence shown here is derived from an EMBL/GenBank/DDBJ whole genome shotgun (WGS) entry which is preliminary data.</text>
</comment>
<comment type="subcellular location">
    <subcellularLocation>
        <location evidence="1 7">Cell membrane</location>
        <topology evidence="1 7">Multi-pass membrane protein</topology>
    </subcellularLocation>
</comment>
<keyword evidence="10" id="KW-1185">Reference proteome</keyword>
<keyword evidence="5 7" id="KW-1133">Transmembrane helix</keyword>
<dbReference type="AlphaFoldDB" id="A0A9X8Y8S1"/>
<evidence type="ECO:0000256" key="7">
    <source>
        <dbReference type="RuleBase" id="RU363032"/>
    </source>
</evidence>
<organism evidence="9 10">
    <name type="scientific">Harryflintia acetispora</name>
    <dbReference type="NCBI Taxonomy" id="1849041"/>
    <lineage>
        <taxon>Bacteria</taxon>
        <taxon>Bacillati</taxon>
        <taxon>Bacillota</taxon>
        <taxon>Clostridia</taxon>
        <taxon>Eubacteriales</taxon>
        <taxon>Oscillospiraceae</taxon>
        <taxon>Harryflintia</taxon>
    </lineage>
</organism>
<feature type="transmembrane region" description="Helical" evidence="7">
    <location>
        <begin position="259"/>
        <end position="279"/>
    </location>
</feature>
<accession>A0A9X8Y8S1</accession>
<dbReference type="PANTHER" id="PTHR30193">
    <property type="entry name" value="ABC TRANSPORTER PERMEASE PROTEIN"/>
    <property type="match status" value="1"/>
</dbReference>
<keyword evidence="4 7" id="KW-0812">Transmembrane</keyword>
<dbReference type="Proteomes" id="UP000294682">
    <property type="component" value="Unassembled WGS sequence"/>
</dbReference>
<dbReference type="PANTHER" id="PTHR30193:SF37">
    <property type="entry name" value="INNER MEMBRANE ABC TRANSPORTER PERMEASE PROTEIN YCJO"/>
    <property type="match status" value="1"/>
</dbReference>
<evidence type="ECO:0000256" key="3">
    <source>
        <dbReference type="ARBA" id="ARBA00022475"/>
    </source>
</evidence>
<dbReference type="GO" id="GO:0055085">
    <property type="term" value="P:transmembrane transport"/>
    <property type="evidence" value="ECO:0007669"/>
    <property type="project" value="InterPro"/>
</dbReference>
<evidence type="ECO:0000259" key="8">
    <source>
        <dbReference type="PROSITE" id="PS50928"/>
    </source>
</evidence>
<feature type="domain" description="ABC transmembrane type-1" evidence="8">
    <location>
        <begin position="63"/>
        <end position="278"/>
    </location>
</feature>
<comment type="similarity">
    <text evidence="7">Belongs to the binding-protein-dependent transport system permease family.</text>
</comment>
<dbReference type="InterPro" id="IPR000515">
    <property type="entry name" value="MetI-like"/>
</dbReference>
<keyword evidence="3" id="KW-1003">Cell membrane</keyword>
<feature type="transmembrane region" description="Helical" evidence="7">
    <location>
        <begin position="207"/>
        <end position="228"/>
    </location>
</feature>
<dbReference type="EMBL" id="SLUK01000002">
    <property type="protein sequence ID" value="TCL44532.1"/>
    <property type="molecule type" value="Genomic_DNA"/>
</dbReference>
<evidence type="ECO:0000313" key="10">
    <source>
        <dbReference type="Proteomes" id="UP000294682"/>
    </source>
</evidence>
<feature type="transmembrane region" description="Helical" evidence="7">
    <location>
        <begin position="100"/>
        <end position="120"/>
    </location>
</feature>
<feature type="transmembrane region" description="Helical" evidence="7">
    <location>
        <begin position="148"/>
        <end position="173"/>
    </location>
</feature>
<feature type="transmembrane region" description="Helical" evidence="7">
    <location>
        <begin position="12"/>
        <end position="31"/>
    </location>
</feature>
<evidence type="ECO:0000256" key="5">
    <source>
        <dbReference type="ARBA" id="ARBA00022989"/>
    </source>
</evidence>
<evidence type="ECO:0000256" key="2">
    <source>
        <dbReference type="ARBA" id="ARBA00022448"/>
    </source>
</evidence>
<dbReference type="Gene3D" id="1.10.3720.10">
    <property type="entry name" value="MetI-like"/>
    <property type="match status" value="1"/>
</dbReference>
<dbReference type="SUPFAM" id="SSF161098">
    <property type="entry name" value="MetI-like"/>
    <property type="match status" value="1"/>
</dbReference>
<evidence type="ECO:0000313" key="9">
    <source>
        <dbReference type="EMBL" id="TCL44532.1"/>
    </source>
</evidence>
<dbReference type="GO" id="GO:0005886">
    <property type="term" value="C:plasma membrane"/>
    <property type="evidence" value="ECO:0007669"/>
    <property type="project" value="UniProtKB-SubCell"/>
</dbReference>
<dbReference type="CDD" id="cd06261">
    <property type="entry name" value="TM_PBP2"/>
    <property type="match status" value="1"/>
</dbReference>
<sequence>MKARRIGRTVLPYILITPAIVLIVYFKIYPICNTFLDSLTYDGSLSLGNFSTLFGDKYFWDSLLVTVKFNLILTPLQIFLALLVSLLVNADVRGIGAFRTIFYLPATMSTAVAAIIWNTMLNPNSGVINSLLGMLQIPPQPFLTSSSQAIYCIMLITTWIGVGYWMMFLLAGLKNVDRAVYESARVDGAGWLTITLKITIPMIRRTLAFVLIADTTINLLMFAPMQIITSGGPQRSTAVLMYEAYKSYFLYVDKGRGDAIVAVLLLIIAFVCAVQFLLINDRGEKPGKAGKGGAGCEKV</sequence>
<name>A0A9X8Y8S1_9FIRM</name>
<protein>
    <submittedName>
        <fullName evidence="9">Carbohydrate ABC transporter membrane protein 1 (CUT1 family)</fullName>
    </submittedName>
</protein>
<feature type="transmembrane region" description="Helical" evidence="7">
    <location>
        <begin position="69"/>
        <end position="88"/>
    </location>
</feature>
<proteinExistence type="inferred from homology"/>
<dbReference type="InterPro" id="IPR035906">
    <property type="entry name" value="MetI-like_sf"/>
</dbReference>
<keyword evidence="6 7" id="KW-0472">Membrane</keyword>
<evidence type="ECO:0000256" key="1">
    <source>
        <dbReference type="ARBA" id="ARBA00004651"/>
    </source>
</evidence>
<reference evidence="9 10" key="1">
    <citation type="submission" date="2019-03" db="EMBL/GenBank/DDBJ databases">
        <title>Genomic Encyclopedia of Type Strains, Phase IV (KMG-IV): sequencing the most valuable type-strain genomes for metagenomic binning, comparative biology and taxonomic classification.</title>
        <authorList>
            <person name="Goeker M."/>
        </authorList>
    </citation>
    <scope>NUCLEOTIDE SEQUENCE [LARGE SCALE GENOMIC DNA]</scope>
    <source>
        <strain evidence="9 10">DSM 100433</strain>
    </source>
</reference>
<dbReference type="Pfam" id="PF00528">
    <property type="entry name" value="BPD_transp_1"/>
    <property type="match status" value="1"/>
</dbReference>
<dbReference type="PROSITE" id="PS50928">
    <property type="entry name" value="ABC_TM1"/>
    <property type="match status" value="1"/>
</dbReference>
<dbReference type="RefSeq" id="WP_132083958.1">
    <property type="nucleotide sequence ID" value="NZ_SLUK01000002.1"/>
</dbReference>
<gene>
    <name evidence="9" type="ORF">EDD78_102152</name>
</gene>
<dbReference type="InterPro" id="IPR051393">
    <property type="entry name" value="ABC_transporter_permease"/>
</dbReference>
<evidence type="ECO:0000256" key="6">
    <source>
        <dbReference type="ARBA" id="ARBA00023136"/>
    </source>
</evidence>
<keyword evidence="2 7" id="KW-0813">Transport</keyword>
<evidence type="ECO:0000256" key="4">
    <source>
        <dbReference type="ARBA" id="ARBA00022692"/>
    </source>
</evidence>